<comment type="caution">
    <text evidence="1">The sequence shown here is derived from an EMBL/GenBank/DDBJ whole genome shotgun (WGS) entry which is preliminary data.</text>
</comment>
<dbReference type="Proteomes" id="UP000784294">
    <property type="component" value="Unassembled WGS sequence"/>
</dbReference>
<dbReference type="EMBL" id="CAAALY010002696">
    <property type="protein sequence ID" value="VEL07896.1"/>
    <property type="molecule type" value="Genomic_DNA"/>
</dbReference>
<organism evidence="1 2">
    <name type="scientific">Protopolystoma xenopodis</name>
    <dbReference type="NCBI Taxonomy" id="117903"/>
    <lineage>
        <taxon>Eukaryota</taxon>
        <taxon>Metazoa</taxon>
        <taxon>Spiralia</taxon>
        <taxon>Lophotrochozoa</taxon>
        <taxon>Platyhelminthes</taxon>
        <taxon>Monogenea</taxon>
        <taxon>Polyopisthocotylea</taxon>
        <taxon>Polystomatidea</taxon>
        <taxon>Polystomatidae</taxon>
        <taxon>Protopolystoma</taxon>
    </lineage>
</organism>
<accession>A0A448WBQ9</accession>
<protein>
    <submittedName>
        <fullName evidence="1">Uncharacterized protein</fullName>
    </submittedName>
</protein>
<dbReference type="AlphaFoldDB" id="A0A448WBQ9"/>
<name>A0A448WBQ9_9PLAT</name>
<proteinExistence type="predicted"/>
<sequence length="76" mass="8886">MHVWPSAKSRCWDHIVENHKMRIHPGLYRRDLKSPAPAVTKFAKKPQLYHNYMYMYTPKYGMGVIGTRQQTVGNPA</sequence>
<reference evidence="1" key="1">
    <citation type="submission" date="2018-11" db="EMBL/GenBank/DDBJ databases">
        <authorList>
            <consortium name="Pathogen Informatics"/>
        </authorList>
    </citation>
    <scope>NUCLEOTIDE SEQUENCE</scope>
</reference>
<keyword evidence="2" id="KW-1185">Reference proteome</keyword>
<gene>
    <name evidence="1" type="ORF">PXEA_LOCUS1336</name>
</gene>
<evidence type="ECO:0000313" key="1">
    <source>
        <dbReference type="EMBL" id="VEL07896.1"/>
    </source>
</evidence>
<evidence type="ECO:0000313" key="2">
    <source>
        <dbReference type="Proteomes" id="UP000784294"/>
    </source>
</evidence>